<evidence type="ECO:0000256" key="1">
    <source>
        <dbReference type="ARBA" id="ARBA00023015"/>
    </source>
</evidence>
<reference evidence="4" key="1">
    <citation type="submission" date="2022-06" db="EMBL/GenBank/DDBJ databases">
        <title>A novel DMS-producing enzyme.</title>
        <authorList>
            <person name="Zhang Y."/>
        </authorList>
    </citation>
    <scope>NUCLEOTIDE SEQUENCE</scope>
    <source>
        <strain evidence="4">RT37</strain>
    </source>
</reference>
<dbReference type="RefSeq" id="WP_348826830.1">
    <property type="nucleotide sequence ID" value="NZ_CP098827.1"/>
</dbReference>
<protein>
    <submittedName>
        <fullName evidence="4">Helix-turn-helix domain-containing protein</fullName>
    </submittedName>
</protein>
<keyword evidence="2" id="KW-0804">Transcription</keyword>
<dbReference type="EMBL" id="CP098827">
    <property type="protein sequence ID" value="XBO69838.1"/>
    <property type="molecule type" value="Genomic_DNA"/>
</dbReference>
<dbReference type="AlphaFoldDB" id="A0AAU7KFX9"/>
<organism evidence="4">
    <name type="scientific">Halomonas sp. RT37</name>
    <dbReference type="NCBI Taxonomy" id="2950872"/>
    <lineage>
        <taxon>Bacteria</taxon>
        <taxon>Pseudomonadati</taxon>
        <taxon>Pseudomonadota</taxon>
        <taxon>Gammaproteobacteria</taxon>
        <taxon>Oceanospirillales</taxon>
        <taxon>Halomonadaceae</taxon>
        <taxon>Halomonas</taxon>
    </lineage>
</organism>
<evidence type="ECO:0000256" key="2">
    <source>
        <dbReference type="ARBA" id="ARBA00023163"/>
    </source>
</evidence>
<evidence type="ECO:0000313" key="4">
    <source>
        <dbReference type="EMBL" id="XBO69838.1"/>
    </source>
</evidence>
<name>A0AAU7KFX9_9GAMM</name>
<dbReference type="PANTHER" id="PTHR43130">
    <property type="entry name" value="ARAC-FAMILY TRANSCRIPTIONAL REGULATOR"/>
    <property type="match status" value="1"/>
</dbReference>
<dbReference type="Gene3D" id="3.40.50.880">
    <property type="match status" value="1"/>
</dbReference>
<accession>A0AAU7KFX9</accession>
<dbReference type="SMART" id="SM00342">
    <property type="entry name" value="HTH_ARAC"/>
    <property type="match status" value="1"/>
</dbReference>
<gene>
    <name evidence="4" type="ORF">NFG58_14555</name>
</gene>
<feature type="domain" description="HTH araC/xylS-type" evidence="3">
    <location>
        <begin position="229"/>
        <end position="330"/>
    </location>
</feature>
<dbReference type="InterPro" id="IPR029062">
    <property type="entry name" value="Class_I_gatase-like"/>
</dbReference>
<dbReference type="PANTHER" id="PTHR43130:SF3">
    <property type="entry name" value="HTH-TYPE TRANSCRIPTIONAL REGULATOR RV1931C"/>
    <property type="match status" value="1"/>
</dbReference>
<proteinExistence type="predicted"/>
<dbReference type="PROSITE" id="PS01124">
    <property type="entry name" value="HTH_ARAC_FAMILY_2"/>
    <property type="match status" value="1"/>
</dbReference>
<dbReference type="InterPro" id="IPR002818">
    <property type="entry name" value="DJ-1/PfpI"/>
</dbReference>
<dbReference type="InterPro" id="IPR009057">
    <property type="entry name" value="Homeodomain-like_sf"/>
</dbReference>
<dbReference type="GO" id="GO:0043565">
    <property type="term" value="F:sequence-specific DNA binding"/>
    <property type="evidence" value="ECO:0007669"/>
    <property type="project" value="InterPro"/>
</dbReference>
<dbReference type="Pfam" id="PF01965">
    <property type="entry name" value="DJ-1_PfpI"/>
    <property type="match status" value="1"/>
</dbReference>
<dbReference type="GO" id="GO:0003700">
    <property type="term" value="F:DNA-binding transcription factor activity"/>
    <property type="evidence" value="ECO:0007669"/>
    <property type="project" value="InterPro"/>
</dbReference>
<sequence length="339" mass="37502">MTTTRDVALLAYPDCQMLDVSGPWQVFASANDVLGKPAYRLRLIGRSASELVTNGGLRLLPDLDWEGWESELDEAPDAGGNGRDLTTLLIAGGHGVFVQCQQQRWRERLTRVAPHLGRLGAVCTGAFLLADAGLLDGRSATTHWRHCRRLADNFPQVRVQADALYVHDGGRYTSAGVTAGIDLALSLVESDLGAEAAAAVARELVMFLHRPGGQSQFSELLSRQHRCGPRLRPLIDRLHADPGGAFDLESMADSLKITPRHLTRLFRHHLDTSPGEYLTGLRLEAARRELVRGETSLERLASRWRLGTSEQLRRQFHRHYGVSPSIYHARFGADSANHR</sequence>
<dbReference type="Pfam" id="PF12833">
    <property type="entry name" value="HTH_18"/>
    <property type="match status" value="1"/>
</dbReference>
<dbReference type="InterPro" id="IPR018060">
    <property type="entry name" value="HTH_AraC"/>
</dbReference>
<dbReference type="SUPFAM" id="SSF52317">
    <property type="entry name" value="Class I glutamine amidotransferase-like"/>
    <property type="match status" value="1"/>
</dbReference>
<evidence type="ECO:0000259" key="3">
    <source>
        <dbReference type="PROSITE" id="PS01124"/>
    </source>
</evidence>
<dbReference type="CDD" id="cd03137">
    <property type="entry name" value="GATase1_AraC_1"/>
    <property type="match status" value="1"/>
</dbReference>
<dbReference type="SUPFAM" id="SSF46689">
    <property type="entry name" value="Homeodomain-like"/>
    <property type="match status" value="2"/>
</dbReference>
<dbReference type="Gene3D" id="1.10.10.60">
    <property type="entry name" value="Homeodomain-like"/>
    <property type="match status" value="1"/>
</dbReference>
<dbReference type="InterPro" id="IPR052158">
    <property type="entry name" value="INH-QAR"/>
</dbReference>
<keyword evidence="1" id="KW-0805">Transcription regulation</keyword>